<dbReference type="Proteomes" id="UP000185557">
    <property type="component" value="Unassembled WGS sequence"/>
</dbReference>
<dbReference type="EMBL" id="MRCG01000011">
    <property type="protein sequence ID" value="OKH46783.1"/>
    <property type="molecule type" value="Genomic_DNA"/>
</dbReference>
<dbReference type="RefSeq" id="WP_073609209.1">
    <property type="nucleotide sequence ID" value="NZ_MRCG01000011.1"/>
</dbReference>
<keyword evidence="2" id="KW-1185">Reference proteome</keyword>
<dbReference type="InterPro" id="IPR010985">
    <property type="entry name" value="Ribbon_hlx_hlx"/>
</dbReference>
<reference evidence="1 2" key="1">
    <citation type="submission" date="2016-11" db="EMBL/GenBank/DDBJ databases">
        <title>Draft Genome Sequences of Nine Cyanobacterial Strains from Diverse Habitats.</title>
        <authorList>
            <person name="Zhu T."/>
            <person name="Hou S."/>
            <person name="Lu X."/>
            <person name="Hess W.R."/>
        </authorList>
    </citation>
    <scope>NUCLEOTIDE SEQUENCE [LARGE SCALE GENOMIC DNA]</scope>
    <source>
        <strain evidence="1 2">NIES-30</strain>
    </source>
</reference>
<comment type="caution">
    <text evidence="1">The sequence shown here is derived from an EMBL/GenBank/DDBJ whole genome shotgun (WGS) entry which is preliminary data.</text>
</comment>
<evidence type="ECO:0000313" key="1">
    <source>
        <dbReference type="EMBL" id="OKH46783.1"/>
    </source>
</evidence>
<sequence>MSTLSIQLPDSLYKILQSLAAQDGVSLDQFIALAVAEKISALTTEGYLQERASRGDRMKYESVLAKVADVEPELYDQLPPA</sequence>
<name>A0A1U7J382_9CYAN</name>
<evidence type="ECO:0000313" key="2">
    <source>
        <dbReference type="Proteomes" id="UP000185557"/>
    </source>
</evidence>
<dbReference type="SUPFAM" id="SSF47598">
    <property type="entry name" value="Ribbon-helix-helix"/>
    <property type="match status" value="1"/>
</dbReference>
<dbReference type="GO" id="GO:0006355">
    <property type="term" value="P:regulation of DNA-templated transcription"/>
    <property type="evidence" value="ECO:0007669"/>
    <property type="project" value="InterPro"/>
</dbReference>
<dbReference type="AlphaFoldDB" id="A0A1U7J382"/>
<dbReference type="STRING" id="549789.NIES30_14820"/>
<accession>A0A1U7J382</accession>
<protein>
    <submittedName>
        <fullName evidence="1">CopG family transcriptional regulator</fullName>
    </submittedName>
</protein>
<dbReference type="OrthoDB" id="428665at2"/>
<gene>
    <name evidence="1" type="ORF">NIES30_14820</name>
</gene>
<proteinExistence type="predicted"/>
<organism evidence="1 2">
    <name type="scientific">Phormidium tenue NIES-30</name>
    <dbReference type="NCBI Taxonomy" id="549789"/>
    <lineage>
        <taxon>Bacteria</taxon>
        <taxon>Bacillati</taxon>
        <taxon>Cyanobacteriota</taxon>
        <taxon>Cyanophyceae</taxon>
        <taxon>Oscillatoriophycideae</taxon>
        <taxon>Oscillatoriales</taxon>
        <taxon>Oscillatoriaceae</taxon>
        <taxon>Phormidium</taxon>
    </lineage>
</organism>